<organism evidence="2 3">
    <name type="scientific">Jannaschia seosinensis</name>
    <dbReference type="NCBI Taxonomy" id="313367"/>
    <lineage>
        <taxon>Bacteria</taxon>
        <taxon>Pseudomonadati</taxon>
        <taxon>Pseudomonadota</taxon>
        <taxon>Alphaproteobacteria</taxon>
        <taxon>Rhodobacterales</taxon>
        <taxon>Roseobacteraceae</taxon>
        <taxon>Jannaschia</taxon>
    </lineage>
</organism>
<dbReference type="AlphaFoldDB" id="A0A0M7B805"/>
<protein>
    <submittedName>
        <fullName evidence="2">Uncharacterized protein</fullName>
    </submittedName>
</protein>
<evidence type="ECO:0000256" key="1">
    <source>
        <dbReference type="SAM" id="MobiDB-lite"/>
    </source>
</evidence>
<feature type="compositionally biased region" description="Basic and acidic residues" evidence="1">
    <location>
        <begin position="1"/>
        <end position="56"/>
    </location>
</feature>
<dbReference type="RefSeq" id="WP_055661840.1">
    <property type="nucleotide sequence ID" value="NZ_CYPR01000002.1"/>
</dbReference>
<feature type="compositionally biased region" description="Polar residues" evidence="1">
    <location>
        <begin position="77"/>
        <end position="86"/>
    </location>
</feature>
<keyword evidence="3" id="KW-1185">Reference proteome</keyword>
<evidence type="ECO:0000313" key="2">
    <source>
        <dbReference type="EMBL" id="CUH08958.1"/>
    </source>
</evidence>
<dbReference type="OrthoDB" id="10006613at2"/>
<gene>
    <name evidence="2" type="ORF">JSE7799_00086</name>
</gene>
<dbReference type="Proteomes" id="UP000049455">
    <property type="component" value="Unassembled WGS sequence"/>
</dbReference>
<name>A0A0M7B805_9RHOB</name>
<feature type="compositionally biased region" description="Basic and acidic residues" evidence="1">
    <location>
        <begin position="98"/>
        <end position="107"/>
    </location>
</feature>
<proteinExistence type="predicted"/>
<evidence type="ECO:0000313" key="3">
    <source>
        <dbReference type="Proteomes" id="UP000049455"/>
    </source>
</evidence>
<sequence length="107" mass="11821">MSRQDETSKNPNPRHETPGDHTRRHDVPGHDLGAEEARSPEDNRREDTPRNPEAKRPGATTKYDTPAADSIAPGTTHDPNSVTTGTDVEPTRGVYPPKGEDKDERDK</sequence>
<feature type="region of interest" description="Disordered" evidence="1">
    <location>
        <begin position="1"/>
        <end position="107"/>
    </location>
</feature>
<accession>A0A0M7B805</accession>
<dbReference type="EMBL" id="CYPR01000002">
    <property type="protein sequence ID" value="CUH08958.1"/>
    <property type="molecule type" value="Genomic_DNA"/>
</dbReference>
<reference evidence="2 3" key="1">
    <citation type="submission" date="2015-09" db="EMBL/GenBank/DDBJ databases">
        <authorList>
            <person name="Jackson K.R."/>
            <person name="Lunt B.L."/>
            <person name="Fisher J.N.B."/>
            <person name="Gardner A.V."/>
            <person name="Bailey M.E."/>
            <person name="Deus L.M."/>
            <person name="Earl A.S."/>
            <person name="Gibby P.D."/>
            <person name="Hartmann K.A."/>
            <person name="Liu J.E."/>
            <person name="Manci A.M."/>
            <person name="Nielsen D.A."/>
            <person name="Solomon M.B."/>
            <person name="Breakwell D.P."/>
            <person name="Burnett S.H."/>
            <person name="Grose J.H."/>
        </authorList>
    </citation>
    <scope>NUCLEOTIDE SEQUENCE [LARGE SCALE GENOMIC DNA]</scope>
    <source>
        <strain evidence="2 3">CECT 7799</strain>
    </source>
</reference>